<gene>
    <name evidence="1" type="ORF">SDC9_154839</name>
</gene>
<dbReference type="AlphaFoldDB" id="A0A645EZT8"/>
<proteinExistence type="predicted"/>
<accession>A0A645EZT8</accession>
<reference evidence="1" key="1">
    <citation type="submission" date="2019-08" db="EMBL/GenBank/DDBJ databases">
        <authorList>
            <person name="Kucharzyk K."/>
            <person name="Murdoch R.W."/>
            <person name="Higgins S."/>
            <person name="Loffler F."/>
        </authorList>
    </citation>
    <scope>NUCLEOTIDE SEQUENCE</scope>
</reference>
<dbReference type="EMBL" id="VSSQ01053545">
    <property type="protein sequence ID" value="MPN07568.1"/>
    <property type="molecule type" value="Genomic_DNA"/>
</dbReference>
<comment type="caution">
    <text evidence="1">The sequence shown here is derived from an EMBL/GenBank/DDBJ whole genome shotgun (WGS) entry which is preliminary data.</text>
</comment>
<organism evidence="1">
    <name type="scientific">bioreactor metagenome</name>
    <dbReference type="NCBI Taxonomy" id="1076179"/>
    <lineage>
        <taxon>unclassified sequences</taxon>
        <taxon>metagenomes</taxon>
        <taxon>ecological metagenomes</taxon>
    </lineage>
</organism>
<sequence length="244" mass="26918">MAVLQVFRFGKADAELFRHLLGDRVPADRNRPDEDPVAVGNHQVRTASADVEDQRAFIVAQLRALRGVEQCHRRNLHGEDFLAGVFDHIGIADNLVGLHRNKQRFVLLMLFGDFDCAAVFLHLTAVVLPGVADQLVIPDHLAHRVRNRLARLILDDARDCVLIAEQGGQAAQAREGGLSRQRQPDLPGGEAVLRNHLQIGLGKGGIVPLLLLEFPEREFPENNSSAGRENEFGHLQAVAADVNR</sequence>
<evidence type="ECO:0000313" key="1">
    <source>
        <dbReference type="EMBL" id="MPN07568.1"/>
    </source>
</evidence>
<protein>
    <submittedName>
        <fullName evidence="1">Uncharacterized protein</fullName>
    </submittedName>
</protein>
<name>A0A645EZT8_9ZZZZ</name>